<comment type="subcellular location">
    <subcellularLocation>
        <location evidence="12">Cytoplasm</location>
    </subcellularLocation>
</comment>
<evidence type="ECO:0000256" key="10">
    <source>
        <dbReference type="ARBA" id="ARBA00023270"/>
    </source>
</evidence>
<sequence length="297" mass="33259">MQMNINRDLYTAIVTPMLDNGEIDYCSFERILKYQAQSDCGILILGSTGEALALSFEEQREVVKFTCSLGLSTPIMVGVGGSRLEQQISWIEFCNNQQVDCFLLVTPLYAKPGTVGQINWFRSLLDVAQKPCVFYNVPSRTGVNLSYEALEKIKDHKNAWAIKEASGDYERFAKYAEIAPNLRMYSGEDGILPELSNYGAVGLISVISNIWPKQVKSYVKESVNKTIQEDYCQTWRDATKACFEVANPIPVKVWLEHNGVIKSNTLRAPLVAEELTDITNLKKANNLVKASYANFIG</sequence>
<evidence type="ECO:0000256" key="8">
    <source>
        <dbReference type="ARBA" id="ARBA00023154"/>
    </source>
</evidence>
<comment type="catalytic activity">
    <reaction evidence="11 12">
        <text>L-aspartate 4-semialdehyde + pyruvate = (2S,4S)-4-hydroxy-2,3,4,5-tetrahydrodipicolinate + H2O + H(+)</text>
        <dbReference type="Rhea" id="RHEA:34171"/>
        <dbReference type="ChEBI" id="CHEBI:15361"/>
        <dbReference type="ChEBI" id="CHEBI:15377"/>
        <dbReference type="ChEBI" id="CHEBI:15378"/>
        <dbReference type="ChEBI" id="CHEBI:67139"/>
        <dbReference type="ChEBI" id="CHEBI:537519"/>
        <dbReference type="EC" id="4.3.3.7"/>
    </reaction>
</comment>
<dbReference type="Gene3D" id="3.20.20.70">
    <property type="entry name" value="Aldolase class I"/>
    <property type="match status" value="1"/>
</dbReference>
<organism evidence="14 15">
    <name type="scientific">Francisella halioticida</name>
    <dbReference type="NCBI Taxonomy" id="549298"/>
    <lineage>
        <taxon>Bacteria</taxon>
        <taxon>Pseudomonadati</taxon>
        <taxon>Pseudomonadota</taxon>
        <taxon>Gammaproteobacteria</taxon>
        <taxon>Thiotrichales</taxon>
        <taxon>Francisellaceae</taxon>
        <taxon>Francisella</taxon>
    </lineage>
</organism>
<dbReference type="EC" id="4.3.3.7" evidence="4 12"/>
<dbReference type="PIRSF" id="PIRSF001365">
    <property type="entry name" value="DHDPS"/>
    <property type="match status" value="1"/>
</dbReference>
<dbReference type="InterPro" id="IPR002220">
    <property type="entry name" value="DapA-like"/>
</dbReference>
<dbReference type="InterPro" id="IPR020624">
    <property type="entry name" value="Schiff_base-form_aldolases_CS"/>
</dbReference>
<comment type="similarity">
    <text evidence="3 12 13">Belongs to the DapA family.</text>
</comment>
<evidence type="ECO:0000256" key="9">
    <source>
        <dbReference type="ARBA" id="ARBA00023239"/>
    </source>
</evidence>
<evidence type="ECO:0000313" key="15">
    <source>
        <dbReference type="Proteomes" id="UP000249910"/>
    </source>
</evidence>
<dbReference type="Pfam" id="PF00701">
    <property type="entry name" value="DHDPS"/>
    <property type="match status" value="1"/>
</dbReference>
<keyword evidence="8 12" id="KW-0457">Lysine biosynthesis</keyword>
<dbReference type="HAMAP" id="MF_00418">
    <property type="entry name" value="DapA"/>
    <property type="match status" value="1"/>
</dbReference>
<evidence type="ECO:0000256" key="2">
    <source>
        <dbReference type="ARBA" id="ARBA00005120"/>
    </source>
</evidence>
<feature type="active site" description="Schiff-base intermediate with substrate" evidence="12">
    <location>
        <position position="163"/>
    </location>
</feature>
<evidence type="ECO:0000256" key="13">
    <source>
        <dbReference type="PIRNR" id="PIRNR001365"/>
    </source>
</evidence>
<feature type="site" description="Part of a proton relay during catalysis" evidence="12">
    <location>
        <position position="109"/>
    </location>
</feature>
<dbReference type="Proteomes" id="UP000249910">
    <property type="component" value="Chromosome"/>
</dbReference>
<evidence type="ECO:0000256" key="5">
    <source>
        <dbReference type="ARBA" id="ARBA00022490"/>
    </source>
</evidence>
<dbReference type="EMBL" id="CP022132">
    <property type="protein sequence ID" value="ASG67291.1"/>
    <property type="molecule type" value="Genomic_DNA"/>
</dbReference>
<dbReference type="PRINTS" id="PR00146">
    <property type="entry name" value="DHPICSNTHASE"/>
</dbReference>
<name>A0ABN5ATM3_9GAMM</name>
<keyword evidence="5 12" id="KW-0963">Cytoplasm</keyword>
<protein>
    <recommendedName>
        <fullName evidence="4 12">4-hydroxy-tetrahydrodipicolinate synthase</fullName>
        <shortName evidence="12">HTPA synthase</shortName>
        <ecNumber evidence="4 12">4.3.3.7</ecNumber>
    </recommendedName>
</protein>
<comment type="pathway">
    <text evidence="2 12">Amino-acid biosynthesis; L-lysine biosynthesis via DAP pathway; (S)-tetrahydrodipicolinate from L-aspartate: step 3/4.</text>
</comment>
<feature type="active site" description="Proton donor/acceptor" evidence="12">
    <location>
        <position position="135"/>
    </location>
</feature>
<evidence type="ECO:0000256" key="11">
    <source>
        <dbReference type="ARBA" id="ARBA00047836"/>
    </source>
</evidence>
<evidence type="ECO:0000313" key="14">
    <source>
        <dbReference type="EMBL" id="ASG67291.1"/>
    </source>
</evidence>
<keyword evidence="10 12" id="KW-0704">Schiff base</keyword>
<evidence type="ECO:0000256" key="12">
    <source>
        <dbReference type="HAMAP-Rule" id="MF_00418"/>
    </source>
</evidence>
<reference evidence="14 15" key="1">
    <citation type="submission" date="2017-06" db="EMBL/GenBank/DDBJ databases">
        <title>Complete genome of Francisella halioticida.</title>
        <authorList>
            <person name="Sjodin A."/>
        </authorList>
    </citation>
    <scope>NUCLEOTIDE SEQUENCE [LARGE SCALE GENOMIC DNA]</scope>
    <source>
        <strain evidence="14 15">DSM 23729</strain>
    </source>
</reference>
<accession>A0ABN5ATM3</accession>
<evidence type="ECO:0000256" key="4">
    <source>
        <dbReference type="ARBA" id="ARBA00012086"/>
    </source>
</evidence>
<feature type="binding site" evidence="12">
    <location>
        <position position="48"/>
    </location>
    <ligand>
        <name>pyruvate</name>
        <dbReference type="ChEBI" id="CHEBI:15361"/>
    </ligand>
</feature>
<comment type="subunit">
    <text evidence="12">Homotetramer; dimer of dimers.</text>
</comment>
<evidence type="ECO:0000256" key="3">
    <source>
        <dbReference type="ARBA" id="ARBA00007592"/>
    </source>
</evidence>
<dbReference type="SMART" id="SM01130">
    <property type="entry name" value="DHDPS"/>
    <property type="match status" value="1"/>
</dbReference>
<gene>
    <name evidence="12" type="primary">dapA</name>
    <name evidence="14" type="ORF">CDV26_01805</name>
</gene>
<comment type="caution">
    <text evidence="12">Was originally thought to be a dihydrodipicolinate synthase (DHDPS), catalyzing the condensation of (S)-aspartate-beta-semialdehyde [(S)-ASA] and pyruvate to dihydrodipicolinate (DHDP). However, it was shown in E.coli that the product of the enzymatic reaction is not dihydrodipicolinate but in fact (4S)-4-hydroxy-2,3,4,5-tetrahydro-(2S)-dipicolinic acid (HTPA), and that the consecutive dehydration reaction leading to DHDP is not spontaneous but catalyzed by DapB.</text>
</comment>
<feature type="site" description="Part of a proton relay during catalysis" evidence="12">
    <location>
        <position position="47"/>
    </location>
</feature>
<dbReference type="PROSITE" id="PS00665">
    <property type="entry name" value="DHDPS_1"/>
    <property type="match status" value="1"/>
</dbReference>
<evidence type="ECO:0000256" key="1">
    <source>
        <dbReference type="ARBA" id="ARBA00003294"/>
    </source>
</evidence>
<feature type="binding site" evidence="12">
    <location>
        <position position="204"/>
    </location>
    <ligand>
        <name>pyruvate</name>
        <dbReference type="ChEBI" id="CHEBI:15361"/>
    </ligand>
</feature>
<dbReference type="InterPro" id="IPR013785">
    <property type="entry name" value="Aldolase_TIM"/>
</dbReference>
<dbReference type="InterPro" id="IPR005263">
    <property type="entry name" value="DapA"/>
</dbReference>
<dbReference type="SUPFAM" id="SSF51569">
    <property type="entry name" value="Aldolase"/>
    <property type="match status" value="1"/>
</dbReference>
<keyword evidence="6 12" id="KW-0028">Amino-acid biosynthesis</keyword>
<keyword evidence="7 12" id="KW-0220">Diaminopimelate biosynthesis</keyword>
<evidence type="ECO:0000256" key="7">
    <source>
        <dbReference type="ARBA" id="ARBA00022915"/>
    </source>
</evidence>
<dbReference type="PANTHER" id="PTHR12128">
    <property type="entry name" value="DIHYDRODIPICOLINATE SYNTHASE"/>
    <property type="match status" value="1"/>
</dbReference>
<evidence type="ECO:0000256" key="6">
    <source>
        <dbReference type="ARBA" id="ARBA00022605"/>
    </source>
</evidence>
<dbReference type="PANTHER" id="PTHR12128:SF66">
    <property type="entry name" value="4-HYDROXY-2-OXOGLUTARATE ALDOLASE, MITOCHONDRIAL"/>
    <property type="match status" value="1"/>
</dbReference>
<keyword evidence="15" id="KW-1185">Reference proteome</keyword>
<keyword evidence="9 12" id="KW-0456">Lyase</keyword>
<comment type="function">
    <text evidence="1 12">Catalyzes the condensation of (S)-aspartate-beta-semialdehyde [(S)-ASA] and pyruvate to 4-hydroxy-tetrahydrodipicolinate (HTPA).</text>
</comment>
<dbReference type="NCBIfam" id="TIGR00674">
    <property type="entry name" value="dapA"/>
    <property type="match status" value="1"/>
</dbReference>
<proteinExistence type="inferred from homology"/>